<feature type="region of interest" description="Disordered" evidence="1">
    <location>
        <begin position="41"/>
        <end position="86"/>
    </location>
</feature>
<keyword evidence="2" id="KW-0131">Cell cycle</keyword>
<dbReference type="EMBL" id="KE675795">
    <property type="protein sequence ID" value="ERE74755.1"/>
    <property type="molecule type" value="Genomic_DNA"/>
</dbReference>
<organism evidence="2 3">
    <name type="scientific">Cricetulus griseus</name>
    <name type="common">Chinese hamster</name>
    <name type="synonym">Cricetulus barabensis griseus</name>
    <dbReference type="NCBI Taxonomy" id="10029"/>
    <lineage>
        <taxon>Eukaryota</taxon>
        <taxon>Metazoa</taxon>
        <taxon>Chordata</taxon>
        <taxon>Craniata</taxon>
        <taxon>Vertebrata</taxon>
        <taxon>Euteleostomi</taxon>
        <taxon>Mammalia</taxon>
        <taxon>Eutheria</taxon>
        <taxon>Euarchontoglires</taxon>
        <taxon>Glires</taxon>
        <taxon>Rodentia</taxon>
        <taxon>Myomorpha</taxon>
        <taxon>Muroidea</taxon>
        <taxon>Cricetidae</taxon>
        <taxon>Cricetinae</taxon>
        <taxon>Cricetulus</taxon>
    </lineage>
</organism>
<dbReference type="Proteomes" id="UP000030759">
    <property type="component" value="Unassembled WGS sequence"/>
</dbReference>
<evidence type="ECO:0000313" key="3">
    <source>
        <dbReference type="Proteomes" id="UP000030759"/>
    </source>
</evidence>
<dbReference type="AlphaFoldDB" id="A0A061I4T1"/>
<evidence type="ECO:0000313" key="2">
    <source>
        <dbReference type="EMBL" id="ERE74755.1"/>
    </source>
</evidence>
<evidence type="ECO:0000256" key="1">
    <source>
        <dbReference type="SAM" id="MobiDB-lite"/>
    </source>
</evidence>
<keyword evidence="2" id="KW-0132">Cell division</keyword>
<name>A0A061I4T1_CRIGR</name>
<protein>
    <submittedName>
        <fullName evidence="2">Biorientation of chromosomes in cell division protein 1</fullName>
    </submittedName>
</protein>
<reference evidence="3" key="1">
    <citation type="journal article" date="2013" name="Nat. Biotechnol.">
        <title>Chinese hamster genome sequenced from sorted chromosomes.</title>
        <authorList>
            <person name="Brinkrolf K."/>
            <person name="Rupp O."/>
            <person name="Laux H."/>
            <person name="Kollin F."/>
            <person name="Ernst W."/>
            <person name="Linke B."/>
            <person name="Kofler R."/>
            <person name="Romand S."/>
            <person name="Hesse F."/>
            <person name="Budach W.E."/>
            <person name="Galosy S."/>
            <person name="Muller D."/>
            <person name="Noll T."/>
            <person name="Wienberg J."/>
            <person name="Jostock T."/>
            <person name="Leonard M."/>
            <person name="Grillari J."/>
            <person name="Tauch A."/>
            <person name="Goesmann A."/>
            <person name="Helk B."/>
            <person name="Mott J.E."/>
            <person name="Puhler A."/>
            <person name="Borth N."/>
        </authorList>
    </citation>
    <scope>NUCLEOTIDE SEQUENCE [LARGE SCALE GENOMIC DNA]</scope>
    <source>
        <strain evidence="3">17A/GY</strain>
    </source>
</reference>
<sequence length="128" mass="12970">MAEDAGAATGGLAEDVGAAAGDMAKDVGAAAGDMAKDVGAAAEGRAKGEGATTKGPAKGKRTATEGLNKNPESEEDSPFNPKSLPLGGDLRFIPLIVKQLKKLGLFDYFPRDYLADVGTKSQSKSESG</sequence>
<accession>A0A061I4T1</accession>
<proteinExistence type="predicted"/>
<gene>
    <name evidence="2" type="ORF">H671_4g13189</name>
</gene>
<dbReference type="GO" id="GO:0051301">
    <property type="term" value="P:cell division"/>
    <property type="evidence" value="ECO:0007669"/>
    <property type="project" value="UniProtKB-KW"/>
</dbReference>